<dbReference type="Pfam" id="PF01266">
    <property type="entry name" value="DAO"/>
    <property type="match status" value="1"/>
</dbReference>
<dbReference type="SUPFAM" id="SSF54373">
    <property type="entry name" value="FAD-linked reductases, C-terminal domain"/>
    <property type="match status" value="1"/>
</dbReference>
<dbReference type="EC" id="1.4.99.1" evidence="4"/>
<evidence type="ECO:0000313" key="5">
    <source>
        <dbReference type="Proteomes" id="UP000000644"/>
    </source>
</evidence>
<dbReference type="KEGG" id="pna:Pnap_0094"/>
<comment type="similarity">
    <text evidence="1">Belongs to the DadA oxidoreductase family.</text>
</comment>
<dbReference type="GO" id="GO:0005737">
    <property type="term" value="C:cytoplasm"/>
    <property type="evidence" value="ECO:0007669"/>
    <property type="project" value="TreeGrafter"/>
</dbReference>
<evidence type="ECO:0000259" key="3">
    <source>
        <dbReference type="Pfam" id="PF01266"/>
    </source>
</evidence>
<dbReference type="PANTHER" id="PTHR13847:SF280">
    <property type="entry name" value="D-AMINO ACID DEHYDROGENASE"/>
    <property type="match status" value="1"/>
</dbReference>
<organism evidence="4 5">
    <name type="scientific">Polaromonas naphthalenivorans (strain CJ2)</name>
    <dbReference type="NCBI Taxonomy" id="365044"/>
    <lineage>
        <taxon>Bacteria</taxon>
        <taxon>Pseudomonadati</taxon>
        <taxon>Pseudomonadota</taxon>
        <taxon>Betaproteobacteria</taxon>
        <taxon>Burkholderiales</taxon>
        <taxon>Comamonadaceae</taxon>
        <taxon>Polaromonas</taxon>
    </lineage>
</organism>
<dbReference type="AlphaFoldDB" id="A1VIE1"/>
<dbReference type="NCBIfam" id="NF001933">
    <property type="entry name" value="PRK00711.1"/>
    <property type="match status" value="1"/>
</dbReference>
<dbReference type="GO" id="GO:0005886">
    <property type="term" value="C:plasma membrane"/>
    <property type="evidence" value="ECO:0007669"/>
    <property type="project" value="TreeGrafter"/>
</dbReference>
<evidence type="ECO:0000256" key="1">
    <source>
        <dbReference type="ARBA" id="ARBA00009410"/>
    </source>
</evidence>
<name>A1VIE1_POLNA</name>
<evidence type="ECO:0000313" key="4">
    <source>
        <dbReference type="EMBL" id="ABM35419.1"/>
    </source>
</evidence>
<reference evidence="5" key="1">
    <citation type="journal article" date="2009" name="Environ. Microbiol.">
        <title>The genome of Polaromonas naphthalenivorans strain CJ2, isolated from coal tar-contaminated sediment, reveals physiological and metabolic versatility and evolution through extensive horizontal gene transfer.</title>
        <authorList>
            <person name="Yagi J.M."/>
            <person name="Sims D."/>
            <person name="Brettin T."/>
            <person name="Bruce D."/>
            <person name="Madsen E.L."/>
        </authorList>
    </citation>
    <scope>NUCLEOTIDE SEQUENCE [LARGE SCALE GENOMIC DNA]</scope>
    <source>
        <strain evidence="5">CJ2</strain>
    </source>
</reference>
<dbReference type="Gene3D" id="3.30.9.10">
    <property type="entry name" value="D-Amino Acid Oxidase, subunit A, domain 2"/>
    <property type="match status" value="1"/>
</dbReference>
<accession>A1VIE1</accession>
<proteinExistence type="inferred from homology"/>
<dbReference type="SUPFAM" id="SSF51905">
    <property type="entry name" value="FAD/NAD(P)-binding domain"/>
    <property type="match status" value="1"/>
</dbReference>
<dbReference type="eggNOG" id="COG0665">
    <property type="taxonomic scope" value="Bacteria"/>
</dbReference>
<dbReference type="EMBL" id="CP000529">
    <property type="protein sequence ID" value="ABM35419.1"/>
    <property type="molecule type" value="Genomic_DNA"/>
</dbReference>
<dbReference type="OrthoDB" id="18526at2"/>
<protein>
    <submittedName>
        <fullName evidence="4">D-amino-acid dehydrogenase</fullName>
        <ecNumber evidence="4">1.4.99.1</ecNumber>
    </submittedName>
</protein>
<gene>
    <name evidence="4" type="ordered locus">Pnap_0094</name>
</gene>
<evidence type="ECO:0000256" key="2">
    <source>
        <dbReference type="ARBA" id="ARBA00023002"/>
    </source>
</evidence>
<feature type="domain" description="FAD dependent oxidoreductase" evidence="3">
    <location>
        <begin position="2"/>
        <end position="428"/>
    </location>
</feature>
<sequence length="455" mass="49555">MKVVVLGAGIIGVSTAWHLLERGHEVTVVDRQPDAALETSFANAAQISVSYCEPWANRDAPLKALKWMLRDDAPLLFRPRLPFGEGWQQWRWGLQFLAQCNDAAFERNVQQLVALGAYSHAALKDVVRATGIEYNRLERGIAHYYTEQKSFDTAGDAAALMRKYGVARRVVSTAELLKIEPAFSAFADRIVGGTYTASDESGDARVFTQALAQRCAERGVQFLYSHDVVRLEKTGNAINSVAIRARGTSIKGQNDAKVTPLTQLKADAVVVACGSYTAPLLRTVGVDLPIYPGKGYSATFKLLKPELAPFVSTIDDEVKCAISRLGNELRVAGTIEIGGYDLSLDTPVAKARCHMLARRIEEVLPGVCDTRLEEEGGQPQFWTGLRPATPTNIPYIGKTKVDRLWVNAGHGTLGWTHGAGSGKAMAELLSGEVPAMAFGFYGFDRTRRQPGLSVA</sequence>
<dbReference type="PANTHER" id="PTHR13847">
    <property type="entry name" value="SARCOSINE DEHYDROGENASE-RELATED"/>
    <property type="match status" value="1"/>
</dbReference>
<dbReference type="Gene3D" id="3.50.50.60">
    <property type="entry name" value="FAD/NAD(P)-binding domain"/>
    <property type="match status" value="2"/>
</dbReference>
<dbReference type="RefSeq" id="WP_011799529.1">
    <property type="nucleotide sequence ID" value="NC_008781.1"/>
</dbReference>
<dbReference type="InterPro" id="IPR036188">
    <property type="entry name" value="FAD/NAD-bd_sf"/>
</dbReference>
<dbReference type="HOGENOM" id="CLU_007884_9_2_4"/>
<dbReference type="Proteomes" id="UP000000644">
    <property type="component" value="Chromosome"/>
</dbReference>
<keyword evidence="5" id="KW-1185">Reference proteome</keyword>
<keyword evidence="2 4" id="KW-0560">Oxidoreductase</keyword>
<dbReference type="GO" id="GO:0008718">
    <property type="term" value="F:D-amino-acid dehydrogenase activity"/>
    <property type="evidence" value="ECO:0007669"/>
    <property type="project" value="TreeGrafter"/>
</dbReference>
<dbReference type="InterPro" id="IPR006076">
    <property type="entry name" value="FAD-dep_OxRdtase"/>
</dbReference>
<dbReference type="STRING" id="365044.Pnap_0094"/>
<dbReference type="GO" id="GO:0055130">
    <property type="term" value="P:D-alanine catabolic process"/>
    <property type="evidence" value="ECO:0007669"/>
    <property type="project" value="TreeGrafter"/>
</dbReference>